<dbReference type="OrthoDB" id="43562at2"/>
<keyword evidence="1" id="KW-0472">Membrane</keyword>
<sequence length="243" mass="27186">MYEIFSQISNFLSQPFMRLAYGFEGTPILAALFLGVVGAVAPCQFTGNLGAITIYGNRSLQNKIPWFHIIWFTLGKIVVFSSLGLLVWLLGREFQDSLPLFFPWIRKTVGPFLILIGLFMIGIIKMTWFITLGEIPERLKEGKLGAFFLGVGFSLGFCPTMFLLFFVTLMPIVLSISYGVLLPSVFAIGTSLPLIIAIFLIWYFGISGPNMKKKGRKVGAIIQKVSGWIMIVLGILDTITYWF</sequence>
<dbReference type="InterPro" id="IPR051790">
    <property type="entry name" value="Cytochrome_c-biogenesis_DsbD"/>
</dbReference>
<dbReference type="PANTHER" id="PTHR31272:SF4">
    <property type="entry name" value="CYTOCHROME C-TYPE BIOGENESIS PROTEIN HI_1454-RELATED"/>
    <property type="match status" value="1"/>
</dbReference>
<dbReference type="RefSeq" id="WP_035196764.1">
    <property type="nucleotide sequence ID" value="NZ_JJRY01000014.1"/>
</dbReference>
<dbReference type="PANTHER" id="PTHR31272">
    <property type="entry name" value="CYTOCHROME C-TYPE BIOGENESIS PROTEIN HI_1454-RELATED"/>
    <property type="match status" value="1"/>
</dbReference>
<dbReference type="PATRIC" id="fig|1348973.3.peg.3125"/>
<feature type="transmembrane region" description="Helical" evidence="1">
    <location>
        <begin position="180"/>
        <end position="204"/>
    </location>
</feature>
<organism evidence="3 4">
    <name type="scientific">Schinkia azotoformans MEV2011</name>
    <dbReference type="NCBI Taxonomy" id="1348973"/>
    <lineage>
        <taxon>Bacteria</taxon>
        <taxon>Bacillati</taxon>
        <taxon>Bacillota</taxon>
        <taxon>Bacilli</taxon>
        <taxon>Bacillales</taxon>
        <taxon>Bacillaceae</taxon>
        <taxon>Calidifontibacillus/Schinkia group</taxon>
        <taxon>Schinkia</taxon>
    </lineage>
</organism>
<dbReference type="EMBL" id="JJRY01000014">
    <property type="protein sequence ID" value="KEF37438.1"/>
    <property type="molecule type" value="Genomic_DNA"/>
</dbReference>
<dbReference type="Proteomes" id="UP000027936">
    <property type="component" value="Unassembled WGS sequence"/>
</dbReference>
<feature type="transmembrane region" description="Helical" evidence="1">
    <location>
        <begin position="66"/>
        <end position="90"/>
    </location>
</feature>
<feature type="domain" description="Urease accessory protein UreH-like transmembrane" evidence="2">
    <location>
        <begin position="30"/>
        <end position="236"/>
    </location>
</feature>
<feature type="transmembrane region" description="Helical" evidence="1">
    <location>
        <begin position="144"/>
        <end position="174"/>
    </location>
</feature>
<dbReference type="AlphaFoldDB" id="A0A072NKH6"/>
<feature type="transmembrane region" description="Helical" evidence="1">
    <location>
        <begin position="110"/>
        <end position="132"/>
    </location>
</feature>
<accession>A0A072NKH6</accession>
<name>A0A072NKH6_SCHAZ</name>
<dbReference type="Pfam" id="PF13386">
    <property type="entry name" value="DsbD_2"/>
    <property type="match status" value="1"/>
</dbReference>
<evidence type="ECO:0000313" key="4">
    <source>
        <dbReference type="Proteomes" id="UP000027936"/>
    </source>
</evidence>
<protein>
    <submittedName>
        <fullName evidence="3">Cytochrome c biogenesis protein</fullName>
    </submittedName>
</protein>
<evidence type="ECO:0000256" key="1">
    <source>
        <dbReference type="SAM" id="Phobius"/>
    </source>
</evidence>
<comment type="caution">
    <text evidence="3">The sequence shown here is derived from an EMBL/GenBank/DDBJ whole genome shotgun (WGS) entry which is preliminary data.</text>
</comment>
<reference evidence="3 4" key="1">
    <citation type="submission" date="2014-04" db="EMBL/GenBank/DDBJ databases">
        <title>Draft genome sequence of Bacillus azotoformans MEV2011, a (co-) denitrifying strain unable to grow in the presence of oxygen.</title>
        <authorList>
            <person name="Nielsen M."/>
            <person name="Schreiber L."/>
            <person name="Finster K."/>
            <person name="Schramm A."/>
        </authorList>
    </citation>
    <scope>NUCLEOTIDE SEQUENCE [LARGE SCALE GENOMIC DNA]</scope>
    <source>
        <strain evidence="3 4">MEV2011</strain>
    </source>
</reference>
<dbReference type="InterPro" id="IPR039447">
    <property type="entry name" value="UreH-like_TM_dom"/>
</dbReference>
<keyword evidence="1" id="KW-0812">Transmembrane</keyword>
<proteinExistence type="predicted"/>
<feature type="transmembrane region" description="Helical" evidence="1">
    <location>
        <begin position="225"/>
        <end position="242"/>
    </location>
</feature>
<evidence type="ECO:0000259" key="2">
    <source>
        <dbReference type="Pfam" id="PF13386"/>
    </source>
</evidence>
<keyword evidence="1" id="KW-1133">Transmembrane helix</keyword>
<evidence type="ECO:0000313" key="3">
    <source>
        <dbReference type="EMBL" id="KEF37438.1"/>
    </source>
</evidence>
<feature type="transmembrane region" description="Helical" evidence="1">
    <location>
        <begin position="28"/>
        <end position="54"/>
    </location>
</feature>
<gene>
    <name evidence="3" type="ORF">M670_03245</name>
</gene>